<evidence type="ECO:0000256" key="3">
    <source>
        <dbReference type="ARBA" id="ARBA00009789"/>
    </source>
</evidence>
<dbReference type="Proteomes" id="UP000613160">
    <property type="component" value="Unassembled WGS sequence"/>
</dbReference>
<evidence type="ECO:0000313" key="13">
    <source>
        <dbReference type="Proteomes" id="UP000613160"/>
    </source>
</evidence>
<dbReference type="NCBIfam" id="NF006899">
    <property type="entry name" value="PRK09382.1"/>
    <property type="match status" value="1"/>
</dbReference>
<dbReference type="GO" id="GO:0008685">
    <property type="term" value="F:2-C-methyl-D-erythritol 2,4-cyclodiphosphate synthase activity"/>
    <property type="evidence" value="ECO:0007669"/>
    <property type="project" value="UniProtKB-UniRule"/>
</dbReference>
<comment type="caution">
    <text evidence="10">Lacks conserved residue(s) required for the propagation of feature annotation.</text>
</comment>
<dbReference type="CDD" id="cd02516">
    <property type="entry name" value="CDP-ME_synthetase"/>
    <property type="match status" value="1"/>
</dbReference>
<keyword evidence="5 10" id="KW-0548">Nucleotidyltransferase</keyword>
<dbReference type="SUPFAM" id="SSF53448">
    <property type="entry name" value="Nucleotide-diphospho-sugar transferases"/>
    <property type="match status" value="1"/>
</dbReference>
<dbReference type="InterPro" id="IPR018294">
    <property type="entry name" value="ISPD_synthase_CS"/>
</dbReference>
<dbReference type="RefSeq" id="WP_188852084.1">
    <property type="nucleotide sequence ID" value="NZ_BMJJ01000007.1"/>
</dbReference>
<evidence type="ECO:0000256" key="1">
    <source>
        <dbReference type="ARBA" id="ARBA00001282"/>
    </source>
</evidence>
<comment type="pathway">
    <text evidence="2 10">Isoprenoid biosynthesis; isopentenyl diphosphate biosynthesis via DXP pathway; isopentenyl diphosphate from 1-deoxy-D-xylulose 5-phosphate: step 2/6.</text>
</comment>
<comment type="similarity">
    <text evidence="10">In the C-terminal section; belongs to the IspF family.</text>
</comment>
<evidence type="ECO:0000256" key="4">
    <source>
        <dbReference type="ARBA" id="ARBA00022679"/>
    </source>
</evidence>
<dbReference type="InterPro" id="IPR003526">
    <property type="entry name" value="MECDP_synthase"/>
</dbReference>
<dbReference type="GO" id="GO:0016114">
    <property type="term" value="P:terpenoid biosynthetic process"/>
    <property type="evidence" value="ECO:0007669"/>
    <property type="project" value="InterPro"/>
</dbReference>
<evidence type="ECO:0000256" key="5">
    <source>
        <dbReference type="ARBA" id="ARBA00022695"/>
    </source>
</evidence>
<reference evidence="12" key="2">
    <citation type="submission" date="2020-09" db="EMBL/GenBank/DDBJ databases">
        <authorList>
            <person name="Sun Q."/>
            <person name="Zhou Y."/>
        </authorList>
    </citation>
    <scope>NUCLEOTIDE SEQUENCE</scope>
    <source>
        <strain evidence="12">CGMCC 1.15493</strain>
    </source>
</reference>
<feature type="binding site" evidence="10">
    <location>
        <position position="247"/>
    </location>
    <ligand>
        <name>a divalent metal cation</name>
        <dbReference type="ChEBI" id="CHEBI:60240"/>
    </ligand>
</feature>
<dbReference type="FunFam" id="3.90.550.10:FF:000003">
    <property type="entry name" value="2-C-methyl-D-erythritol 4-phosphate cytidylyltransferase"/>
    <property type="match status" value="1"/>
</dbReference>
<accession>A0A916Y063</accession>
<keyword evidence="6 10" id="KW-0479">Metal-binding</keyword>
<dbReference type="NCBIfam" id="TIGR00151">
    <property type="entry name" value="ispF"/>
    <property type="match status" value="1"/>
</dbReference>
<dbReference type="Gene3D" id="3.90.550.10">
    <property type="entry name" value="Spore Coat Polysaccharide Biosynthesis Protein SpsA, Chain A"/>
    <property type="match status" value="1"/>
</dbReference>
<dbReference type="HAMAP" id="MF_01520">
    <property type="entry name" value="IspDF"/>
    <property type="match status" value="1"/>
</dbReference>
<feature type="binding site" evidence="10">
    <location>
        <begin position="369"/>
        <end position="372"/>
    </location>
    <ligand>
        <name>4-CDP-2-C-methyl-D-erythritol 2-phosphate</name>
        <dbReference type="ChEBI" id="CHEBI:57919"/>
    </ligand>
</feature>
<evidence type="ECO:0000256" key="6">
    <source>
        <dbReference type="ARBA" id="ARBA00022723"/>
    </source>
</evidence>
<dbReference type="Gene3D" id="3.30.1330.50">
    <property type="entry name" value="2-C-methyl-D-erythritol 2,4-cyclodiphosphate synthase"/>
    <property type="match status" value="1"/>
</dbReference>
<sequence>MSKRKVAVIIVAAGRGARAGQSAGPKQYRRIGGRTVLERSISAFADVTDLAAGLVVVIHPEDRDPFAAATSGFAAPVATVPGGATRQGSVLCGLEALEAFSPDIVLIHDAARPFVDGATIARVIDGIGDETGAIPATAVSDTLKRATQAGHIDDTVDRESLFAAQTPQGFPYRAILAAHRAAAAAGLGAFTDDAAIAEWAGLAVRLVEGSPENLKLTRNEDIIRADRILRGEAAMIDVRTGNGYDVHQLVDGDHVTLCGVSIPHDQTLLGHSDADVCLHALTDALLATCGAGDIGTHFPPSDEQWRGAASHIFVRRAVEIVRENGGRIANADITLICEAPKVAPHREAMRQTVAEMTGLDLFRVSVKATTNETIGFVGRREGIAALATVSVIYGEAR</sequence>
<reference evidence="12" key="1">
    <citation type="journal article" date="2014" name="Int. J. Syst. Evol. Microbiol.">
        <title>Complete genome sequence of Corynebacterium casei LMG S-19264T (=DSM 44701T), isolated from a smear-ripened cheese.</title>
        <authorList>
            <consortium name="US DOE Joint Genome Institute (JGI-PGF)"/>
            <person name="Walter F."/>
            <person name="Albersmeier A."/>
            <person name="Kalinowski J."/>
            <person name="Ruckert C."/>
        </authorList>
    </citation>
    <scope>NUCLEOTIDE SEQUENCE</scope>
    <source>
        <strain evidence="12">CGMCC 1.15493</strain>
    </source>
</reference>
<evidence type="ECO:0000313" key="12">
    <source>
        <dbReference type="EMBL" id="GGD25075.1"/>
    </source>
</evidence>
<dbReference type="GO" id="GO:0019288">
    <property type="term" value="P:isopentenyl diphosphate biosynthetic process, methylerythritol 4-phosphate pathway"/>
    <property type="evidence" value="ECO:0007669"/>
    <property type="project" value="UniProtKB-UniRule"/>
</dbReference>
<proteinExistence type="inferred from homology"/>
<feature type="site" description="Positions MEP for the nucleophilic attack" evidence="10">
    <location>
        <position position="215"/>
    </location>
</feature>
<dbReference type="Pfam" id="PF02542">
    <property type="entry name" value="YgbB"/>
    <property type="match status" value="1"/>
</dbReference>
<feature type="site" description="Transition state stabilizer" evidence="10">
    <location>
        <position position="26"/>
    </location>
</feature>
<feature type="region of interest" description="2-C-methyl-D-erythritol 4-phosphate cytidylyltransferase" evidence="10">
    <location>
        <begin position="1"/>
        <end position="238"/>
    </location>
</feature>
<comment type="catalytic activity">
    <reaction evidence="1 10">
        <text>2-C-methyl-D-erythritol 4-phosphate + CTP + H(+) = 4-CDP-2-C-methyl-D-erythritol + diphosphate</text>
        <dbReference type="Rhea" id="RHEA:13429"/>
        <dbReference type="ChEBI" id="CHEBI:15378"/>
        <dbReference type="ChEBI" id="CHEBI:33019"/>
        <dbReference type="ChEBI" id="CHEBI:37563"/>
        <dbReference type="ChEBI" id="CHEBI:57823"/>
        <dbReference type="ChEBI" id="CHEBI:58262"/>
        <dbReference type="EC" id="2.7.7.60"/>
    </reaction>
</comment>
<keyword evidence="4 10" id="KW-0808">Transferase</keyword>
<dbReference type="InterPro" id="IPR026596">
    <property type="entry name" value="IspD/F"/>
</dbReference>
<dbReference type="InterPro" id="IPR029044">
    <property type="entry name" value="Nucleotide-diphossugar_trans"/>
</dbReference>
<feature type="binding site" evidence="10">
    <location>
        <position position="376"/>
    </location>
    <ligand>
        <name>4-CDP-2-C-methyl-D-erythritol 2-phosphate</name>
        <dbReference type="ChEBI" id="CHEBI:57919"/>
    </ligand>
</feature>
<feature type="binding site" evidence="10">
    <location>
        <position position="245"/>
    </location>
    <ligand>
        <name>a divalent metal cation</name>
        <dbReference type="ChEBI" id="CHEBI:60240"/>
    </ligand>
</feature>
<dbReference type="InterPro" id="IPR036571">
    <property type="entry name" value="MECDP_synthase_sf"/>
</dbReference>
<organism evidence="12 13">
    <name type="scientific">Aureimonas glaciei</name>
    <dbReference type="NCBI Taxonomy" id="1776957"/>
    <lineage>
        <taxon>Bacteria</taxon>
        <taxon>Pseudomonadati</taxon>
        <taxon>Pseudomonadota</taxon>
        <taxon>Alphaproteobacteria</taxon>
        <taxon>Hyphomicrobiales</taxon>
        <taxon>Aurantimonadaceae</taxon>
        <taxon>Aureimonas</taxon>
    </lineage>
</organism>
<feature type="binding site" evidence="10">
    <location>
        <position position="279"/>
    </location>
    <ligand>
        <name>a divalent metal cation</name>
        <dbReference type="ChEBI" id="CHEBI:60240"/>
    </ligand>
</feature>
<feature type="site" description="Transition state stabilizer" evidence="10">
    <location>
        <position position="18"/>
    </location>
</feature>
<dbReference type="PANTHER" id="PTHR43181">
    <property type="entry name" value="2-C-METHYL-D-ERYTHRITOL 2,4-CYCLODIPHOSPHATE SYNTHASE, CHLOROPLASTIC"/>
    <property type="match status" value="1"/>
</dbReference>
<keyword evidence="13" id="KW-1185">Reference proteome</keyword>
<feature type="binding site" evidence="10">
    <location>
        <position position="379"/>
    </location>
    <ligand>
        <name>4-CDP-2-C-methyl-D-erythritol 2-phosphate</name>
        <dbReference type="ChEBI" id="CHEBI:57919"/>
    </ligand>
</feature>
<feature type="binding site" evidence="10">
    <location>
        <begin position="293"/>
        <end position="295"/>
    </location>
    <ligand>
        <name>4-CDP-2-C-methyl-D-erythritol 2-phosphate</name>
        <dbReference type="ChEBI" id="CHEBI:57919"/>
    </ligand>
</feature>
<dbReference type="EC" id="2.7.7.60" evidence="10"/>
<dbReference type="Pfam" id="PF01128">
    <property type="entry name" value="IspD"/>
    <property type="match status" value="1"/>
</dbReference>
<evidence type="ECO:0000259" key="11">
    <source>
        <dbReference type="Pfam" id="PF02542"/>
    </source>
</evidence>
<feature type="binding site" evidence="10">
    <location>
        <begin position="271"/>
        <end position="272"/>
    </location>
    <ligand>
        <name>4-CDP-2-C-methyl-D-erythritol 2-phosphate</name>
        <dbReference type="ChEBI" id="CHEBI:57919"/>
    </ligand>
</feature>
<evidence type="ECO:0000256" key="8">
    <source>
        <dbReference type="ARBA" id="ARBA00023239"/>
    </source>
</evidence>
<feature type="site" description="Transition state stabilizer" evidence="10">
    <location>
        <position position="370"/>
    </location>
</feature>
<dbReference type="GO" id="GO:0046872">
    <property type="term" value="F:metal ion binding"/>
    <property type="evidence" value="ECO:0007669"/>
    <property type="project" value="UniProtKB-KW"/>
</dbReference>
<dbReference type="CDD" id="cd00554">
    <property type="entry name" value="MECDP_synthase"/>
    <property type="match status" value="1"/>
</dbReference>
<evidence type="ECO:0000256" key="9">
    <source>
        <dbReference type="ARBA" id="ARBA00023268"/>
    </source>
</evidence>
<evidence type="ECO:0000256" key="2">
    <source>
        <dbReference type="ARBA" id="ARBA00004787"/>
    </source>
</evidence>
<dbReference type="InterPro" id="IPR034683">
    <property type="entry name" value="IspD/TarI"/>
</dbReference>
<feature type="domain" description="2-C-methyl-D-erythritol 2,4-cyclodiphosphate synthase" evidence="11">
    <location>
        <begin position="239"/>
        <end position="391"/>
    </location>
</feature>
<feature type="site" description="Positions MEP for the nucleophilic attack" evidence="10">
    <location>
        <position position="158"/>
    </location>
</feature>
<dbReference type="HAMAP" id="MF_00107">
    <property type="entry name" value="IspF"/>
    <property type="match status" value="1"/>
</dbReference>
<keyword evidence="7 10" id="KW-0414">Isoprene biosynthesis</keyword>
<evidence type="ECO:0000256" key="10">
    <source>
        <dbReference type="HAMAP-Rule" id="MF_01520"/>
    </source>
</evidence>
<evidence type="ECO:0000256" key="7">
    <source>
        <dbReference type="ARBA" id="ARBA00023229"/>
    </source>
</evidence>
<name>A0A916Y063_9HYPH</name>
<dbReference type="SUPFAM" id="SSF69765">
    <property type="entry name" value="IpsF-like"/>
    <property type="match status" value="1"/>
</dbReference>
<feature type="region of interest" description="2-C-methyl-D-erythritol 2,4-cyclodiphosphate synthase" evidence="10">
    <location>
        <begin position="239"/>
        <end position="397"/>
    </location>
</feature>
<comment type="catalytic activity">
    <reaction evidence="10">
        <text>4-CDP-2-C-methyl-D-erythritol 2-phosphate = 2-C-methyl-D-erythritol 2,4-cyclic diphosphate + CMP</text>
        <dbReference type="Rhea" id="RHEA:23864"/>
        <dbReference type="ChEBI" id="CHEBI:57919"/>
        <dbReference type="ChEBI" id="CHEBI:58483"/>
        <dbReference type="ChEBI" id="CHEBI:60377"/>
        <dbReference type="EC" id="4.6.1.12"/>
    </reaction>
</comment>
<dbReference type="GO" id="GO:0050518">
    <property type="term" value="F:2-C-methyl-D-erythritol 4-phosphate cytidylyltransferase activity"/>
    <property type="evidence" value="ECO:0007669"/>
    <property type="project" value="UniProtKB-UniRule"/>
</dbReference>
<feature type="binding site" evidence="10">
    <location>
        <begin position="245"/>
        <end position="247"/>
    </location>
    <ligand>
        <name>4-CDP-2-C-methyl-D-erythritol 2-phosphate</name>
        <dbReference type="ChEBI" id="CHEBI:57919"/>
    </ligand>
</feature>
<dbReference type="EC" id="4.6.1.12" evidence="10"/>
<keyword evidence="8 10" id="KW-0456">Lyase</keyword>
<dbReference type="NCBIfam" id="TIGR00453">
    <property type="entry name" value="ispD"/>
    <property type="match status" value="1"/>
</dbReference>
<gene>
    <name evidence="10 12" type="primary">ispDF</name>
    <name evidence="12" type="ORF">GCM10011335_29970</name>
</gene>
<protein>
    <recommendedName>
        <fullName evidence="10">Bifunctional enzyme IspD/IspF</fullName>
    </recommendedName>
    <domain>
        <recommendedName>
            <fullName evidence="10">2-C-methyl-D-erythritol 4-phosphate cytidylyltransferase</fullName>
            <ecNumber evidence="10">2.7.7.60</ecNumber>
        </recommendedName>
        <alternativeName>
            <fullName evidence="10">4-diphosphocytidyl-2C-methyl-D-erythritol synthase</fullName>
        </alternativeName>
        <alternativeName>
            <fullName evidence="10">MEP cytidylyltransferase</fullName>
            <shortName evidence="10">MCT</shortName>
        </alternativeName>
    </domain>
    <domain>
        <recommendedName>
            <fullName evidence="10">2-C-methyl-D-erythritol 2,4-cyclodiphosphate synthase</fullName>
            <shortName evidence="10">MECDP-synthase</shortName>
            <shortName evidence="10">MECPP-synthase</shortName>
            <shortName evidence="10">MECPS</shortName>
            <ecNumber evidence="10">4.6.1.12</ecNumber>
        </recommendedName>
    </domain>
</protein>
<feature type="site" description="Transition state stabilizer" evidence="10">
    <location>
        <position position="271"/>
    </location>
</feature>
<dbReference type="HAMAP" id="MF_00108">
    <property type="entry name" value="IspD"/>
    <property type="match status" value="1"/>
</dbReference>
<dbReference type="AlphaFoldDB" id="A0A916Y063"/>
<keyword evidence="9 10" id="KW-0511">Multifunctional enzyme</keyword>
<comment type="pathway">
    <text evidence="10">Isoprenoid biosynthesis; isopentenyl diphosphate biosynthesis via DXP pathway; isopentenyl diphosphate from 1-deoxy-D-xylulose 5-phosphate: step 4/6.</text>
</comment>
<dbReference type="EMBL" id="BMJJ01000007">
    <property type="protein sequence ID" value="GGD25075.1"/>
    <property type="molecule type" value="Genomic_DNA"/>
</dbReference>
<comment type="function">
    <text evidence="10">Bifunctional enzyme that catalyzes the formation of 4-diphosphocytidyl-2-C-methyl-D-erythritol from CTP and 2-C-methyl-D-erythritol 4-phosphate (MEP) (IspD), and catalyzes the conversion of 4-diphosphocytidyl-2-C-methyl-D-erythritol 2-phosphate (CDP-ME2P) to 2-C-methyl-D-erythritol 2,4-cyclodiphosphate (ME-CPP) with a corresponding release of cytidine 5-monophosphate (CMP) (IspF).</text>
</comment>
<comment type="cofactor">
    <cofactor evidence="10">
        <name>a divalent metal cation</name>
        <dbReference type="ChEBI" id="CHEBI:60240"/>
    </cofactor>
</comment>
<dbReference type="PROSITE" id="PS01295">
    <property type="entry name" value="ISPD"/>
    <property type="match status" value="1"/>
</dbReference>
<dbReference type="InterPro" id="IPR001228">
    <property type="entry name" value="IspD"/>
</dbReference>
<comment type="similarity">
    <text evidence="10">In the N-terminal section; belongs to the IspD/TarI cytidylyltransferase family. IspD subfamily.</text>
</comment>
<comment type="similarity">
    <text evidence="3">Belongs to the IspD/TarI cytidylyltransferase family. IspD subfamily.</text>
</comment>
<comment type="caution">
    <text evidence="12">The sequence shown here is derived from an EMBL/GenBank/DDBJ whole genome shotgun (WGS) entry which is preliminary data.</text>
</comment>
<dbReference type="PANTHER" id="PTHR43181:SF1">
    <property type="entry name" value="2-C-METHYL-D-ERYTHRITOL 2,4-CYCLODIPHOSPHATE SYNTHASE, CHLOROPLASTIC"/>
    <property type="match status" value="1"/>
</dbReference>